<name>A0A940MVA2_9PROT</name>
<keyword evidence="1" id="KW-0732">Signal</keyword>
<accession>A0A940MVA2</accession>
<proteinExistence type="predicted"/>
<organism evidence="2 3">
    <name type="scientific">Roseomonas indoligenes</name>
    <dbReference type="NCBI Taxonomy" id="2820811"/>
    <lineage>
        <taxon>Bacteria</taxon>
        <taxon>Pseudomonadati</taxon>
        <taxon>Pseudomonadota</taxon>
        <taxon>Alphaproteobacteria</taxon>
        <taxon>Acetobacterales</taxon>
        <taxon>Roseomonadaceae</taxon>
        <taxon>Roseomonas</taxon>
    </lineage>
</organism>
<dbReference type="EMBL" id="JAGIZA010000001">
    <property type="protein sequence ID" value="MBP0491161.1"/>
    <property type="molecule type" value="Genomic_DNA"/>
</dbReference>
<dbReference type="RefSeq" id="WP_209369650.1">
    <property type="nucleotide sequence ID" value="NZ_JAGIZA010000001.1"/>
</dbReference>
<dbReference type="AlphaFoldDB" id="A0A940MVA2"/>
<evidence type="ECO:0000313" key="2">
    <source>
        <dbReference type="EMBL" id="MBP0491161.1"/>
    </source>
</evidence>
<keyword evidence="3" id="KW-1185">Reference proteome</keyword>
<evidence type="ECO:0000256" key="1">
    <source>
        <dbReference type="SAM" id="SignalP"/>
    </source>
</evidence>
<evidence type="ECO:0000313" key="3">
    <source>
        <dbReference type="Proteomes" id="UP000677537"/>
    </source>
</evidence>
<reference evidence="2" key="1">
    <citation type="submission" date="2021-03" db="EMBL/GenBank/DDBJ databases">
        <authorList>
            <person name="So Y."/>
        </authorList>
    </citation>
    <scope>NUCLEOTIDE SEQUENCE</scope>
    <source>
        <strain evidence="2">SG15</strain>
    </source>
</reference>
<comment type="caution">
    <text evidence="2">The sequence shown here is derived from an EMBL/GenBank/DDBJ whole genome shotgun (WGS) entry which is preliminary data.</text>
</comment>
<sequence length="71" mass="7129">MFNFCNFTLAAALIGGALVSVPALADQDRVPQGATASGPWVASESRTPLASYSGQTFLEQSGATGGGGQHS</sequence>
<dbReference type="Proteomes" id="UP000677537">
    <property type="component" value="Unassembled WGS sequence"/>
</dbReference>
<feature type="signal peptide" evidence="1">
    <location>
        <begin position="1"/>
        <end position="25"/>
    </location>
</feature>
<feature type="chain" id="PRO_5037093437" evidence="1">
    <location>
        <begin position="26"/>
        <end position="71"/>
    </location>
</feature>
<gene>
    <name evidence="2" type="ORF">J5Y10_00045</name>
</gene>
<protein>
    <submittedName>
        <fullName evidence="2">Uncharacterized protein</fullName>
    </submittedName>
</protein>